<proteinExistence type="inferred from homology"/>
<protein>
    <recommendedName>
        <fullName evidence="7">Derlin</fullName>
    </recommendedName>
</protein>
<evidence type="ECO:0000256" key="5">
    <source>
        <dbReference type="ARBA" id="ARBA00022989"/>
    </source>
</evidence>
<evidence type="ECO:0000313" key="10">
    <source>
        <dbReference type="Proteomes" id="UP000664203"/>
    </source>
</evidence>
<evidence type="ECO:0000256" key="1">
    <source>
        <dbReference type="ARBA" id="ARBA00004477"/>
    </source>
</evidence>
<keyword evidence="3 7" id="KW-0812">Transmembrane</keyword>
<dbReference type="Pfam" id="PF04511">
    <property type="entry name" value="DER1"/>
    <property type="match status" value="1"/>
</dbReference>
<dbReference type="EMBL" id="CAJPDR010000069">
    <property type="protein sequence ID" value="CAF9914124.1"/>
    <property type="molecule type" value="Genomic_DNA"/>
</dbReference>
<dbReference type="InterPro" id="IPR007599">
    <property type="entry name" value="DER1"/>
</dbReference>
<comment type="function">
    <text evidence="7">May be involved in the degradation of misfolded endoplasmic reticulum (ER) luminal proteins.</text>
</comment>
<comment type="similarity">
    <text evidence="2 7">Belongs to the derlin family.</text>
</comment>
<keyword evidence="5 7" id="KW-1133">Transmembrane helix</keyword>
<reference evidence="9" key="1">
    <citation type="submission" date="2021-03" db="EMBL/GenBank/DDBJ databases">
        <authorList>
            <person name="Tagirdzhanova G."/>
        </authorList>
    </citation>
    <scope>NUCLEOTIDE SEQUENCE</scope>
</reference>
<dbReference type="GO" id="GO:0006950">
    <property type="term" value="P:response to stress"/>
    <property type="evidence" value="ECO:0007669"/>
    <property type="project" value="UniProtKB-ARBA"/>
</dbReference>
<sequence length="154" mass="16297">MQKATAGFVLGGAVFTQALILGIAYTYSQDNRGKRVSFVIITFNVILLPWAMLLMTFVMAGPDAALKQGAGLLAAHLYDFLTRLYPTFGGGKNYIGTPAVVKRWFGADKPSFQARGYGTAIRPATQAPSTSTSSGLGFPSAWGARGQGQRLGGD</sequence>
<feature type="transmembrane region" description="Helical" evidence="7">
    <location>
        <begin position="38"/>
        <end position="60"/>
    </location>
</feature>
<comment type="caution">
    <text evidence="7">Lacks conserved residue(s) required for the propagation of feature annotation.</text>
</comment>
<keyword evidence="10" id="KW-1185">Reference proteome</keyword>
<keyword evidence="4 7" id="KW-0256">Endoplasmic reticulum</keyword>
<name>A0A8H3IHR7_9LECA</name>
<keyword evidence="6 7" id="KW-0472">Membrane</keyword>
<evidence type="ECO:0000256" key="6">
    <source>
        <dbReference type="ARBA" id="ARBA00023136"/>
    </source>
</evidence>
<evidence type="ECO:0000256" key="4">
    <source>
        <dbReference type="ARBA" id="ARBA00022824"/>
    </source>
</evidence>
<feature type="compositionally biased region" description="Gly residues" evidence="8">
    <location>
        <begin position="145"/>
        <end position="154"/>
    </location>
</feature>
<dbReference type="PANTHER" id="PTHR11009">
    <property type="entry name" value="DER1-LIKE PROTEIN, DERLIN"/>
    <property type="match status" value="1"/>
</dbReference>
<gene>
    <name evidence="9" type="ORF">ALECFALPRED_009340</name>
</gene>
<organism evidence="9 10">
    <name type="scientific">Alectoria fallacina</name>
    <dbReference type="NCBI Taxonomy" id="1903189"/>
    <lineage>
        <taxon>Eukaryota</taxon>
        <taxon>Fungi</taxon>
        <taxon>Dikarya</taxon>
        <taxon>Ascomycota</taxon>
        <taxon>Pezizomycotina</taxon>
        <taxon>Lecanoromycetes</taxon>
        <taxon>OSLEUM clade</taxon>
        <taxon>Lecanoromycetidae</taxon>
        <taxon>Lecanorales</taxon>
        <taxon>Lecanorineae</taxon>
        <taxon>Parmeliaceae</taxon>
        <taxon>Alectoria</taxon>
    </lineage>
</organism>
<evidence type="ECO:0000256" key="8">
    <source>
        <dbReference type="SAM" id="MobiDB-lite"/>
    </source>
</evidence>
<accession>A0A8H3IHR7</accession>
<dbReference type="Proteomes" id="UP000664203">
    <property type="component" value="Unassembled WGS sequence"/>
</dbReference>
<dbReference type="OrthoDB" id="19102at2759"/>
<comment type="subcellular location">
    <subcellularLocation>
        <location evidence="1 7">Endoplasmic reticulum membrane</location>
        <topology evidence="1 7">Multi-pass membrane protein</topology>
    </subcellularLocation>
</comment>
<dbReference type="GO" id="GO:0005789">
    <property type="term" value="C:endoplasmic reticulum membrane"/>
    <property type="evidence" value="ECO:0007669"/>
    <property type="project" value="UniProtKB-SubCell"/>
</dbReference>
<feature type="region of interest" description="Disordered" evidence="8">
    <location>
        <begin position="123"/>
        <end position="154"/>
    </location>
</feature>
<dbReference type="AlphaFoldDB" id="A0A8H3IHR7"/>
<evidence type="ECO:0000256" key="3">
    <source>
        <dbReference type="ARBA" id="ARBA00022692"/>
    </source>
</evidence>
<feature type="transmembrane region" description="Helical" evidence="7">
    <location>
        <begin position="6"/>
        <end position="26"/>
    </location>
</feature>
<comment type="caution">
    <text evidence="9">The sequence shown here is derived from an EMBL/GenBank/DDBJ whole genome shotgun (WGS) entry which is preliminary data.</text>
</comment>
<evidence type="ECO:0000313" key="9">
    <source>
        <dbReference type="EMBL" id="CAF9914124.1"/>
    </source>
</evidence>
<evidence type="ECO:0000256" key="7">
    <source>
        <dbReference type="RuleBase" id="RU363059"/>
    </source>
</evidence>
<evidence type="ECO:0000256" key="2">
    <source>
        <dbReference type="ARBA" id="ARBA00008917"/>
    </source>
</evidence>